<evidence type="ECO:0000256" key="5">
    <source>
        <dbReference type="ARBA" id="ARBA00022705"/>
    </source>
</evidence>
<dbReference type="PANTHER" id="PTHR32182">
    <property type="entry name" value="DNA REPLICATION AND REPAIR PROTEIN RECF"/>
    <property type="match status" value="1"/>
</dbReference>
<keyword evidence="4 9" id="KW-0963">Cytoplasm</keyword>
<protein>
    <recommendedName>
        <fullName evidence="3 9">DNA replication and repair protein RecF</fullName>
    </recommendedName>
</protein>
<dbReference type="GO" id="GO:0000731">
    <property type="term" value="P:DNA synthesis involved in DNA repair"/>
    <property type="evidence" value="ECO:0007669"/>
    <property type="project" value="TreeGrafter"/>
</dbReference>
<evidence type="ECO:0000256" key="2">
    <source>
        <dbReference type="ARBA" id="ARBA00008016"/>
    </source>
</evidence>
<dbReference type="GO" id="GO:0005524">
    <property type="term" value="F:ATP binding"/>
    <property type="evidence" value="ECO:0007669"/>
    <property type="project" value="UniProtKB-UniRule"/>
</dbReference>
<comment type="subcellular location">
    <subcellularLocation>
        <location evidence="1 9 10">Cytoplasm</location>
    </subcellularLocation>
</comment>
<evidence type="ECO:0000256" key="1">
    <source>
        <dbReference type="ARBA" id="ARBA00004496"/>
    </source>
</evidence>
<dbReference type="AlphaFoldDB" id="A0A516V6E6"/>
<dbReference type="Gene3D" id="3.40.50.300">
    <property type="entry name" value="P-loop containing nucleotide triphosphate hydrolases"/>
    <property type="match status" value="1"/>
</dbReference>
<dbReference type="EMBL" id="CP041742">
    <property type="protein sequence ID" value="QDQ74061.1"/>
    <property type="molecule type" value="Genomic_DNA"/>
</dbReference>
<keyword evidence="9 10" id="KW-0234">DNA repair</keyword>
<dbReference type="Proteomes" id="UP000315891">
    <property type="component" value="Chromosome"/>
</dbReference>
<dbReference type="PROSITE" id="PS00618">
    <property type="entry name" value="RECF_2"/>
    <property type="match status" value="1"/>
</dbReference>
<dbReference type="Pfam" id="PF02463">
    <property type="entry name" value="SMC_N"/>
    <property type="match status" value="1"/>
</dbReference>
<feature type="domain" description="RecF/RecN/SMC N-terminal" evidence="11">
    <location>
        <begin position="3"/>
        <end position="334"/>
    </location>
</feature>
<keyword evidence="9 10" id="KW-0227">DNA damage</keyword>
<organism evidence="12 13">
    <name type="scientific">Pseudoluteimonas lycopersici</name>
    <dbReference type="NCBI Taxonomy" id="1324796"/>
    <lineage>
        <taxon>Bacteria</taxon>
        <taxon>Pseudomonadati</taxon>
        <taxon>Pseudomonadota</taxon>
        <taxon>Gammaproteobacteria</taxon>
        <taxon>Lysobacterales</taxon>
        <taxon>Lysobacteraceae</taxon>
        <taxon>Pseudoluteimonas</taxon>
    </lineage>
</organism>
<dbReference type="GO" id="GO:0009432">
    <property type="term" value="P:SOS response"/>
    <property type="evidence" value="ECO:0007669"/>
    <property type="project" value="UniProtKB-UniRule"/>
</dbReference>
<dbReference type="InterPro" id="IPR018078">
    <property type="entry name" value="DNA-binding_RecF_CS"/>
</dbReference>
<dbReference type="PANTHER" id="PTHR32182:SF0">
    <property type="entry name" value="DNA REPLICATION AND REPAIR PROTEIN RECF"/>
    <property type="match status" value="1"/>
</dbReference>
<evidence type="ECO:0000313" key="13">
    <source>
        <dbReference type="Proteomes" id="UP000315891"/>
    </source>
</evidence>
<dbReference type="GO" id="GO:0006260">
    <property type="term" value="P:DNA replication"/>
    <property type="evidence" value="ECO:0007669"/>
    <property type="project" value="UniProtKB-UniRule"/>
</dbReference>
<keyword evidence="13" id="KW-1185">Reference proteome</keyword>
<keyword evidence="8 9" id="KW-0238">DNA-binding</keyword>
<dbReference type="InterPro" id="IPR001238">
    <property type="entry name" value="DNA-binding_RecF"/>
</dbReference>
<evidence type="ECO:0000313" key="12">
    <source>
        <dbReference type="EMBL" id="QDQ74061.1"/>
    </source>
</evidence>
<keyword evidence="5 9" id="KW-0235">DNA replication</keyword>
<dbReference type="InterPro" id="IPR027417">
    <property type="entry name" value="P-loop_NTPase"/>
</dbReference>
<evidence type="ECO:0000256" key="9">
    <source>
        <dbReference type="HAMAP-Rule" id="MF_00365"/>
    </source>
</evidence>
<evidence type="ECO:0000256" key="10">
    <source>
        <dbReference type="RuleBase" id="RU000578"/>
    </source>
</evidence>
<sequence>MHLTRLRVRDLRCVIDAEIEPHARLNVITGLNGAGKSSLLEAIHLIAYGRSFRGRVRDGLIGSGSSAVEVFVEWAERNRLRRAGLRHTGARWEARLDGEPVDLLGTLSAAVAVLTFEPGSHALIDGSSEVRRRYLDWGLFHVEPSFLSHWRRYARGLKQRNALLKQGAANQLPAWEMEMAEAGERITEARRRYVGELSLGLSAMASALSPDLGPLALEFASGWKEQDLALADALLLARDRDFAAGFTTVGPHRANWRLHSSLWPAGEAPSRGQAKLCALACLLAQGEHFRKTRGEAPIFLLDDFAAELDRRHQQRLLEVLRGEVWQVFMTGTESPQGLEDADFAGFHVERGHVRTA</sequence>
<feature type="binding site" evidence="9">
    <location>
        <begin position="30"/>
        <end position="37"/>
    </location>
    <ligand>
        <name>ATP</name>
        <dbReference type="ChEBI" id="CHEBI:30616"/>
    </ligand>
</feature>
<keyword evidence="7 9" id="KW-0067">ATP-binding</keyword>
<dbReference type="NCBIfam" id="TIGR00611">
    <property type="entry name" value="recf"/>
    <property type="match status" value="1"/>
</dbReference>
<dbReference type="SUPFAM" id="SSF52540">
    <property type="entry name" value="P-loop containing nucleoside triphosphate hydrolases"/>
    <property type="match status" value="1"/>
</dbReference>
<name>A0A516V6E6_9GAMM</name>
<evidence type="ECO:0000256" key="6">
    <source>
        <dbReference type="ARBA" id="ARBA00022741"/>
    </source>
</evidence>
<evidence type="ECO:0000256" key="3">
    <source>
        <dbReference type="ARBA" id="ARBA00020170"/>
    </source>
</evidence>
<keyword evidence="9 10" id="KW-0742">SOS response</keyword>
<evidence type="ECO:0000256" key="7">
    <source>
        <dbReference type="ARBA" id="ARBA00022840"/>
    </source>
</evidence>
<evidence type="ECO:0000256" key="4">
    <source>
        <dbReference type="ARBA" id="ARBA00022490"/>
    </source>
</evidence>
<gene>
    <name evidence="9 12" type="primary">recF</name>
    <name evidence="12" type="ORF">FNZ56_09295</name>
</gene>
<dbReference type="PROSITE" id="PS00617">
    <property type="entry name" value="RECF_1"/>
    <property type="match status" value="1"/>
</dbReference>
<evidence type="ECO:0000256" key="8">
    <source>
        <dbReference type="ARBA" id="ARBA00023125"/>
    </source>
</evidence>
<dbReference type="Gene3D" id="1.20.1050.90">
    <property type="entry name" value="RecF/RecN/SMC, N-terminal domain"/>
    <property type="match status" value="1"/>
</dbReference>
<dbReference type="InterPro" id="IPR042174">
    <property type="entry name" value="RecF_2"/>
</dbReference>
<dbReference type="GO" id="GO:0003697">
    <property type="term" value="F:single-stranded DNA binding"/>
    <property type="evidence" value="ECO:0007669"/>
    <property type="project" value="UniProtKB-UniRule"/>
</dbReference>
<comment type="function">
    <text evidence="9 10">The RecF protein is involved in DNA metabolism; it is required for DNA replication and normal SOS inducibility. RecF binds preferentially to single-stranded, linear DNA. It also seems to bind ATP.</text>
</comment>
<dbReference type="OrthoDB" id="9803889at2"/>
<dbReference type="RefSeq" id="WP_143879572.1">
    <property type="nucleotide sequence ID" value="NZ_BAABLZ010000001.1"/>
</dbReference>
<evidence type="ECO:0000259" key="11">
    <source>
        <dbReference type="Pfam" id="PF02463"/>
    </source>
</evidence>
<keyword evidence="6 9" id="KW-0547">Nucleotide-binding</keyword>
<dbReference type="HAMAP" id="MF_00365">
    <property type="entry name" value="RecF"/>
    <property type="match status" value="1"/>
</dbReference>
<reference evidence="12 13" key="1">
    <citation type="submission" date="2019-07" db="EMBL/GenBank/DDBJ databases">
        <title>Lysobacter weifangensis sp. nov., isolated from bensulfuron-methyl contaminated farmland soil.</title>
        <authorList>
            <person name="Zhao H."/>
        </authorList>
    </citation>
    <scope>NUCLEOTIDE SEQUENCE [LARGE SCALE GENOMIC DNA]</scope>
    <source>
        <strain evidence="12 13">CC-Bw-6</strain>
    </source>
</reference>
<comment type="similarity">
    <text evidence="2 9 10">Belongs to the RecF family.</text>
</comment>
<dbReference type="InterPro" id="IPR003395">
    <property type="entry name" value="RecF/RecN/SMC_N"/>
</dbReference>
<accession>A0A516V6E6</accession>
<dbReference type="GO" id="GO:0006302">
    <property type="term" value="P:double-strand break repair"/>
    <property type="evidence" value="ECO:0007669"/>
    <property type="project" value="TreeGrafter"/>
</dbReference>
<proteinExistence type="inferred from homology"/>
<dbReference type="GO" id="GO:0005737">
    <property type="term" value="C:cytoplasm"/>
    <property type="evidence" value="ECO:0007669"/>
    <property type="project" value="UniProtKB-SubCell"/>
</dbReference>